<evidence type="ECO:0000313" key="16">
    <source>
        <dbReference type="Proteomes" id="UP000032180"/>
    </source>
</evidence>
<keyword evidence="9" id="KW-0520">NAD</keyword>
<comment type="subunit">
    <text evidence="12">Component of the PI(3,5)P2 regulatory complex at least composed of ATG18, SAC/FIG4, FAB1 and VAC14.</text>
</comment>
<keyword evidence="6" id="KW-0378">Hydrolase</keyword>
<dbReference type="Pfam" id="PF02383">
    <property type="entry name" value="Syja_N"/>
    <property type="match status" value="1"/>
</dbReference>
<dbReference type="eggNOG" id="KOG0022">
    <property type="taxonomic scope" value="Eukaryota"/>
</dbReference>
<evidence type="ECO:0000313" key="15">
    <source>
        <dbReference type="EnsemblPlants" id="LPERR08G00990.1"/>
    </source>
</evidence>
<dbReference type="GO" id="GO:0046856">
    <property type="term" value="P:phosphatidylinositol dephosphorylation"/>
    <property type="evidence" value="ECO:0007669"/>
    <property type="project" value="InterPro"/>
</dbReference>
<comment type="subunit">
    <text evidence="4">Homodimer.</text>
</comment>
<dbReference type="InterPro" id="IPR043573">
    <property type="entry name" value="Fig4-like"/>
</dbReference>
<keyword evidence="8" id="KW-0560">Oxidoreductase</keyword>
<dbReference type="PROSITE" id="PS50275">
    <property type="entry name" value="SAC"/>
    <property type="match status" value="1"/>
</dbReference>
<evidence type="ECO:0000256" key="11">
    <source>
        <dbReference type="ARBA" id="ARBA00023337"/>
    </source>
</evidence>
<dbReference type="CDD" id="cd08263">
    <property type="entry name" value="Zn_ADH10"/>
    <property type="match status" value="1"/>
</dbReference>
<comment type="catalytic activity">
    <reaction evidence="11">
        <text>a 1,2-diacyl-sn-glycero-3-phospho-(1D-myo-inositol-3,5-bisphosphate) + H2O = a 1,2-diacyl-sn-glycero-3-phospho-(1D-myo-inositol-3-phosphate) + phosphate</text>
        <dbReference type="Rhea" id="RHEA:32955"/>
        <dbReference type="ChEBI" id="CHEBI:15377"/>
        <dbReference type="ChEBI" id="CHEBI:43474"/>
        <dbReference type="ChEBI" id="CHEBI:57923"/>
        <dbReference type="ChEBI" id="CHEBI:58088"/>
    </reaction>
</comment>
<dbReference type="SMART" id="SM00829">
    <property type="entry name" value="PKS_ER"/>
    <property type="match status" value="1"/>
</dbReference>
<reference evidence="15" key="3">
    <citation type="submission" date="2015-04" db="UniProtKB">
        <authorList>
            <consortium name="EnsemblPlants"/>
        </authorList>
    </citation>
    <scope>IDENTIFICATION</scope>
</reference>
<dbReference type="GO" id="GO:0046872">
    <property type="term" value="F:metal ion binding"/>
    <property type="evidence" value="ECO:0007669"/>
    <property type="project" value="UniProtKB-KW"/>
</dbReference>
<dbReference type="PANTHER" id="PTHR45738">
    <property type="entry name" value="POLYPHOSPHOINOSITIDE PHOSPHATASE"/>
    <property type="match status" value="1"/>
</dbReference>
<proteinExistence type="inferred from homology"/>
<dbReference type="GO" id="GO:0043813">
    <property type="term" value="F:phosphatidylinositol-3,5-bisphosphate 5-phosphatase activity"/>
    <property type="evidence" value="ECO:0007669"/>
    <property type="project" value="InterPro"/>
</dbReference>
<evidence type="ECO:0000256" key="4">
    <source>
        <dbReference type="ARBA" id="ARBA00011738"/>
    </source>
</evidence>
<dbReference type="HOGENOM" id="CLU_006607_0_0_1"/>
<dbReference type="Proteomes" id="UP000032180">
    <property type="component" value="Chromosome 8"/>
</dbReference>
<dbReference type="GO" id="GO:0016491">
    <property type="term" value="F:oxidoreductase activity"/>
    <property type="evidence" value="ECO:0007669"/>
    <property type="project" value="UniProtKB-KW"/>
</dbReference>
<sequence>MTAAEAEADDPTAADTLEKFRLYETRARFYLIGTSREKRWFQVLKIDRSERSELNISEDPVWYSQQEVKNLLHRISEGNRSTGGLTFVTKAYGIAGCIKFLESYYLILVTKRRQIGCICGHPIYCIDESQMITIPHSSVQTDVATSKNELRYKKLLASVDLTKDFFYSYTYPIMQSLQQNVTSAGLKEMPYENLFVWNTFLTEPVRSRCRNTLWTLALVHGHFKQVKLSIFGRELNVVLISRRSRHFAGTRFLKRGVNDHGKVANDVETEQIVLEEEAGSWKGRMSAIVQMRGSIPLFWSQEAGRLSPKPDIFVQRYDPTYEATKLHFDDLAQRYGHPIIILNLIKTVEKRPREMMLRREYFNAVGYLNQNVPEEKKLRFIHWDFHKFAKSKSANVLGVLGGVASEILDLTGFYYSGKPKVQKKRSTQLSRTSTARDGSIDVRASSGDLSRLSSNADTLGSTASQDGRKDDSKQELPGYAPCYQTGVLRTNCIDCLDRTNVAQYAYGLAALGRQLHAMGVTDVSKIHPDSSIASALMEMYQSMGDALAHQYGGSAAHNTVFPERQGKWKATTQSREFLKSIKRYYSNAYTDGEKQDAINLFLGYFQPQDGKPALWELDTDYYLHVTTSADDLTSDSYHMTSSTGNSAAGEAGVALSPRATLSPVPACKEDFSRMKLTSFDKLIQRTCSLIRNVRLHCDADLKQSGTVGTSGMAPDAAYLAFTTADVENGWYGGTLIYDQDENSGAYKHYSEFCQGSVMDPFEHDSENERHYAEALSLDIDITDDSRVEAEMQDALDDYQIIGSDLSIIPSCGLLAEDPSQLTRLHRHKPCKITQPVFLSILLGANRHCWSLGGKPPFHSMSISSASRRAGGLLRRIVGGALRRPFSSEPDAAASAAAGYHVAGGPSFMRGAVFWEPGRPLTVEEFRMPRPKAGELLIKTKACGVCHSDLHVLKGELPFSSPCVVGHEITGEVVDHGTHTPAEIINRFPVGSHVVGAFIMPCGNCFYCVKGQEDLCESFFAYNRAKGTLYDGETRLFLRSNGKPVYMYSMGGLAEYCVVPANALAVLPNSLPYTESAILGCAVFTAYGALRHAAEMRAGDSVAVIGVGGVGSSCLQIAKAFGASEVIAVDVLDEKLESARTLGATHTVNAAKEDAVERIKEITDGRGVDVAVEALGKALTFSQCAKSVRDGGKAVMIGLAAANVMGEVDITRLVRRQVKIIGSYGARARQDLPQIVKLAESGVFNLKNTISRKCKFEEANSAYEDLDHGKIIGRAVVEIMS</sequence>
<evidence type="ECO:0000259" key="14">
    <source>
        <dbReference type="PROSITE" id="PS50275"/>
    </source>
</evidence>
<evidence type="ECO:0000256" key="12">
    <source>
        <dbReference type="ARBA" id="ARBA00023464"/>
    </source>
</evidence>
<keyword evidence="7" id="KW-0862">Zinc</keyword>
<feature type="domain" description="SAC" evidence="14">
    <location>
        <begin position="156"/>
        <end position="553"/>
    </location>
</feature>
<keyword evidence="5" id="KW-0479">Metal-binding</keyword>
<dbReference type="Pfam" id="PF08240">
    <property type="entry name" value="ADH_N"/>
    <property type="match status" value="1"/>
</dbReference>
<reference evidence="15 16" key="1">
    <citation type="submission" date="2012-08" db="EMBL/GenBank/DDBJ databases">
        <title>Oryza genome evolution.</title>
        <authorList>
            <person name="Wing R.A."/>
        </authorList>
    </citation>
    <scope>NUCLEOTIDE SEQUENCE</scope>
</reference>
<dbReference type="FunFam" id="3.90.180.10:FF:000051">
    <property type="entry name" value="Alcohol dehydrogenase (Zinc)"/>
    <property type="match status" value="1"/>
</dbReference>
<evidence type="ECO:0000256" key="1">
    <source>
        <dbReference type="ARBA" id="ARBA00001947"/>
    </source>
</evidence>
<dbReference type="SUPFAM" id="SSF51735">
    <property type="entry name" value="NAD(P)-binding Rossmann-fold domains"/>
    <property type="match status" value="1"/>
</dbReference>
<evidence type="ECO:0000256" key="8">
    <source>
        <dbReference type="ARBA" id="ARBA00023002"/>
    </source>
</evidence>
<dbReference type="STRING" id="77586.A0A0D9X3N7"/>
<organism evidence="15 16">
    <name type="scientific">Leersia perrieri</name>
    <dbReference type="NCBI Taxonomy" id="77586"/>
    <lineage>
        <taxon>Eukaryota</taxon>
        <taxon>Viridiplantae</taxon>
        <taxon>Streptophyta</taxon>
        <taxon>Embryophyta</taxon>
        <taxon>Tracheophyta</taxon>
        <taxon>Spermatophyta</taxon>
        <taxon>Magnoliopsida</taxon>
        <taxon>Liliopsida</taxon>
        <taxon>Poales</taxon>
        <taxon>Poaceae</taxon>
        <taxon>BOP clade</taxon>
        <taxon>Oryzoideae</taxon>
        <taxon>Oryzeae</taxon>
        <taxon>Oryzinae</taxon>
        <taxon>Leersia</taxon>
    </lineage>
</organism>
<dbReference type="InterPro" id="IPR020843">
    <property type="entry name" value="ER"/>
</dbReference>
<dbReference type="AlphaFoldDB" id="A0A0D9X3N7"/>
<keyword evidence="10" id="KW-0472">Membrane</keyword>
<evidence type="ECO:0000256" key="5">
    <source>
        <dbReference type="ARBA" id="ARBA00022723"/>
    </source>
</evidence>
<dbReference type="PANTHER" id="PTHR45738:SF5">
    <property type="entry name" value="POLYPHOSPHOINOSITIDE PHOSPHATASE"/>
    <property type="match status" value="1"/>
</dbReference>
<evidence type="ECO:0000256" key="7">
    <source>
        <dbReference type="ARBA" id="ARBA00022833"/>
    </source>
</evidence>
<dbReference type="Gramene" id="LPERR08G00990.1">
    <property type="protein sequence ID" value="LPERR08G00990.1"/>
    <property type="gene ID" value="LPERR08G00990"/>
</dbReference>
<keyword evidence="16" id="KW-1185">Reference proteome</keyword>
<evidence type="ECO:0000256" key="2">
    <source>
        <dbReference type="ARBA" id="ARBA00004148"/>
    </source>
</evidence>
<dbReference type="InterPro" id="IPR011032">
    <property type="entry name" value="GroES-like_sf"/>
</dbReference>
<comment type="subcellular location">
    <subcellularLocation>
        <location evidence="2">Vacuole membrane</location>
        <topology evidence="2">Peripheral membrane protein</topology>
    </subcellularLocation>
</comment>
<dbReference type="eggNOG" id="KOG1888">
    <property type="taxonomic scope" value="Eukaryota"/>
</dbReference>
<accession>A0A0D9X3N7</accession>
<evidence type="ECO:0000256" key="3">
    <source>
        <dbReference type="ARBA" id="ARBA00008072"/>
    </source>
</evidence>
<feature type="region of interest" description="Disordered" evidence="13">
    <location>
        <begin position="449"/>
        <end position="476"/>
    </location>
</feature>
<dbReference type="Gene3D" id="3.90.180.10">
    <property type="entry name" value="Medium-chain alcohol dehydrogenases, catalytic domain"/>
    <property type="match status" value="1"/>
</dbReference>
<evidence type="ECO:0000256" key="6">
    <source>
        <dbReference type="ARBA" id="ARBA00022801"/>
    </source>
</evidence>
<dbReference type="Pfam" id="PF00107">
    <property type="entry name" value="ADH_zinc_N"/>
    <property type="match status" value="1"/>
</dbReference>
<dbReference type="EnsemblPlants" id="LPERR08G00990.1">
    <property type="protein sequence ID" value="LPERR08G00990.1"/>
    <property type="gene ID" value="LPERR08G00990"/>
</dbReference>
<evidence type="ECO:0000256" key="10">
    <source>
        <dbReference type="ARBA" id="ARBA00023136"/>
    </source>
</evidence>
<dbReference type="SUPFAM" id="SSF50129">
    <property type="entry name" value="GroES-like"/>
    <property type="match status" value="1"/>
</dbReference>
<dbReference type="InterPro" id="IPR013154">
    <property type="entry name" value="ADH-like_N"/>
</dbReference>
<evidence type="ECO:0000256" key="9">
    <source>
        <dbReference type="ARBA" id="ARBA00023027"/>
    </source>
</evidence>
<feature type="compositionally biased region" description="Polar residues" evidence="13">
    <location>
        <begin position="449"/>
        <end position="465"/>
    </location>
</feature>
<dbReference type="FunFam" id="3.40.50.720:FF:000068">
    <property type="entry name" value="Sorbitol dehydrogenase"/>
    <property type="match status" value="1"/>
</dbReference>
<protein>
    <recommendedName>
        <fullName evidence="14">SAC domain-containing protein</fullName>
    </recommendedName>
</protein>
<dbReference type="Gene3D" id="3.40.50.720">
    <property type="entry name" value="NAD(P)-binding Rossmann-like Domain"/>
    <property type="match status" value="1"/>
</dbReference>
<dbReference type="InterPro" id="IPR036291">
    <property type="entry name" value="NAD(P)-bd_dom_sf"/>
</dbReference>
<dbReference type="GO" id="GO:0005774">
    <property type="term" value="C:vacuolar membrane"/>
    <property type="evidence" value="ECO:0007669"/>
    <property type="project" value="UniProtKB-SubCell"/>
</dbReference>
<dbReference type="InterPro" id="IPR002013">
    <property type="entry name" value="SAC_dom"/>
</dbReference>
<comment type="cofactor">
    <cofactor evidence="1">
        <name>Zn(2+)</name>
        <dbReference type="ChEBI" id="CHEBI:29105"/>
    </cofactor>
</comment>
<comment type="similarity">
    <text evidence="3">Belongs to the zinc-containing alcohol dehydrogenase family.</text>
</comment>
<dbReference type="InterPro" id="IPR013149">
    <property type="entry name" value="ADH-like_C"/>
</dbReference>
<reference evidence="16" key="2">
    <citation type="submission" date="2013-12" db="EMBL/GenBank/DDBJ databases">
        <authorList>
            <person name="Yu Y."/>
            <person name="Lee S."/>
            <person name="de Baynast K."/>
            <person name="Wissotski M."/>
            <person name="Liu L."/>
            <person name="Talag J."/>
            <person name="Goicoechea J."/>
            <person name="Angelova A."/>
            <person name="Jetty R."/>
            <person name="Kudrna D."/>
            <person name="Golser W."/>
            <person name="Rivera L."/>
            <person name="Zhang J."/>
            <person name="Wing R."/>
        </authorList>
    </citation>
    <scope>NUCLEOTIDE SEQUENCE</scope>
</reference>
<name>A0A0D9X3N7_9ORYZ</name>
<evidence type="ECO:0000256" key="13">
    <source>
        <dbReference type="SAM" id="MobiDB-lite"/>
    </source>
</evidence>